<gene>
    <name evidence="1" type="ORF">QTG54_015712</name>
</gene>
<dbReference type="InterPro" id="IPR011990">
    <property type="entry name" value="TPR-like_helical_dom_sf"/>
</dbReference>
<dbReference type="EMBL" id="JATAAI010000046">
    <property type="protein sequence ID" value="KAK1733669.1"/>
    <property type="molecule type" value="Genomic_DNA"/>
</dbReference>
<evidence type="ECO:0000313" key="1">
    <source>
        <dbReference type="EMBL" id="KAK1733669.1"/>
    </source>
</evidence>
<dbReference type="SUPFAM" id="SSF81901">
    <property type="entry name" value="HCP-like"/>
    <property type="match status" value="1"/>
</dbReference>
<proteinExistence type="predicted"/>
<sequence>MSGKSYSQHERACMKRAVELRAEQYKKGDYSSAFGYYVKAAELGDVDAHYRLSLMYYLGKVLRRMGEEIYHLEEAAIGGHPTARCGLGCHEWRNGNTERAVKHLIIAASMGHDGSIKFLMMNFGGDLSAKMTLLLLSVHIRPL</sequence>
<protein>
    <submittedName>
        <fullName evidence="1">Uncharacterized protein</fullName>
    </submittedName>
</protein>
<reference evidence="1" key="1">
    <citation type="submission" date="2023-06" db="EMBL/GenBank/DDBJ databases">
        <title>Survivors Of The Sea: Transcriptome response of Skeletonema marinoi to long-term dormancy.</title>
        <authorList>
            <person name="Pinder M.I.M."/>
            <person name="Kourtchenko O."/>
            <person name="Robertson E.K."/>
            <person name="Larsson T."/>
            <person name="Maumus F."/>
            <person name="Osuna-Cruz C.M."/>
            <person name="Vancaester E."/>
            <person name="Stenow R."/>
            <person name="Vandepoele K."/>
            <person name="Ploug H."/>
            <person name="Bruchert V."/>
            <person name="Godhe A."/>
            <person name="Topel M."/>
        </authorList>
    </citation>
    <scope>NUCLEOTIDE SEQUENCE</scope>
    <source>
        <strain evidence="1">R05AC</strain>
    </source>
</reference>
<accession>A0AAD8XU71</accession>
<evidence type="ECO:0000313" key="2">
    <source>
        <dbReference type="Proteomes" id="UP001224775"/>
    </source>
</evidence>
<comment type="caution">
    <text evidence="1">The sequence shown here is derived from an EMBL/GenBank/DDBJ whole genome shotgun (WGS) entry which is preliminary data.</text>
</comment>
<dbReference type="AlphaFoldDB" id="A0AAD8XU71"/>
<organism evidence="1 2">
    <name type="scientific">Skeletonema marinoi</name>
    <dbReference type="NCBI Taxonomy" id="267567"/>
    <lineage>
        <taxon>Eukaryota</taxon>
        <taxon>Sar</taxon>
        <taxon>Stramenopiles</taxon>
        <taxon>Ochrophyta</taxon>
        <taxon>Bacillariophyta</taxon>
        <taxon>Coscinodiscophyceae</taxon>
        <taxon>Thalassiosirophycidae</taxon>
        <taxon>Thalassiosirales</taxon>
        <taxon>Skeletonemataceae</taxon>
        <taxon>Skeletonema</taxon>
        <taxon>Skeletonema marinoi-dohrnii complex</taxon>
    </lineage>
</organism>
<dbReference type="Gene3D" id="1.25.40.10">
    <property type="entry name" value="Tetratricopeptide repeat domain"/>
    <property type="match status" value="1"/>
</dbReference>
<keyword evidence="2" id="KW-1185">Reference proteome</keyword>
<dbReference type="Proteomes" id="UP001224775">
    <property type="component" value="Unassembled WGS sequence"/>
</dbReference>
<name>A0AAD8XU71_9STRA</name>